<reference evidence="1 2" key="1">
    <citation type="submission" date="2016-06" db="EMBL/GenBank/DDBJ databases">
        <authorList>
            <person name="Kjaerup R.B."/>
            <person name="Dalgaard T.S."/>
            <person name="Juul-Madsen H.R."/>
        </authorList>
    </citation>
    <scope>NUCLEOTIDE SEQUENCE [LARGE SCALE GENOMIC DNA]</scope>
    <source>
        <strain evidence="1 2">Pb300</strain>
    </source>
</reference>
<proteinExistence type="predicted"/>
<dbReference type="EMBL" id="LZYO01000040">
    <property type="protein sequence ID" value="ODH40556.1"/>
    <property type="molecule type" value="Genomic_DNA"/>
</dbReference>
<organism evidence="1 2">
    <name type="scientific">Paracoccidioides brasiliensis</name>
    <dbReference type="NCBI Taxonomy" id="121759"/>
    <lineage>
        <taxon>Eukaryota</taxon>
        <taxon>Fungi</taxon>
        <taxon>Dikarya</taxon>
        <taxon>Ascomycota</taxon>
        <taxon>Pezizomycotina</taxon>
        <taxon>Eurotiomycetes</taxon>
        <taxon>Eurotiomycetidae</taxon>
        <taxon>Onygenales</taxon>
        <taxon>Ajellomycetaceae</taxon>
        <taxon>Paracoccidioides</taxon>
    </lineage>
</organism>
<accession>A0A1D2JLF0</accession>
<evidence type="ECO:0000313" key="1">
    <source>
        <dbReference type="EMBL" id="ODH40556.1"/>
    </source>
</evidence>
<protein>
    <submittedName>
        <fullName evidence="1">Uncharacterized protein</fullName>
    </submittedName>
</protein>
<dbReference type="Proteomes" id="UP000242814">
    <property type="component" value="Unassembled WGS sequence"/>
</dbReference>
<sequence>MEAVKVAQTDWARVEPRGEKEQQVETFALTNAESTKGEDMEYGVYSAVNFIDNADRLLRVLV</sequence>
<dbReference type="AlphaFoldDB" id="A0A1D2JLF0"/>
<evidence type="ECO:0000313" key="2">
    <source>
        <dbReference type="Proteomes" id="UP000242814"/>
    </source>
</evidence>
<comment type="caution">
    <text evidence="1">The sequence shown here is derived from an EMBL/GenBank/DDBJ whole genome shotgun (WGS) entry which is preliminary data.</text>
</comment>
<gene>
    <name evidence="1" type="ORF">ACO22_01594</name>
</gene>
<name>A0A1D2JLF0_PARBR</name>